<evidence type="ECO:0000256" key="3">
    <source>
        <dbReference type="ARBA" id="ARBA00022989"/>
    </source>
</evidence>
<evidence type="ECO:0000256" key="1">
    <source>
        <dbReference type="ARBA" id="ARBA00004141"/>
    </source>
</evidence>
<geneLocation type="mitochondrion" evidence="8"/>
<dbReference type="InterPro" id="IPR039031">
    <property type="entry name" value="Mucolipin"/>
</dbReference>
<proteinExistence type="predicted"/>
<comment type="subcellular location">
    <subcellularLocation>
        <location evidence="1">Membrane</location>
        <topology evidence="1">Multi-pass membrane protein</topology>
    </subcellularLocation>
</comment>
<protein>
    <recommendedName>
        <fullName evidence="7">Ion transport domain-containing protein</fullName>
    </recommendedName>
</protein>
<reference evidence="8 9" key="1">
    <citation type="submission" date="2018-03" db="EMBL/GenBank/DDBJ databases">
        <authorList>
            <person name="Fogelqvist J."/>
        </authorList>
    </citation>
    <scope>NUCLEOTIDE SEQUENCE [LARGE SCALE GENOMIC DNA]</scope>
</reference>
<dbReference type="Gene3D" id="1.10.287.70">
    <property type="match status" value="1"/>
</dbReference>
<dbReference type="PANTHER" id="PTHR12127">
    <property type="entry name" value="MUCOLIPIN"/>
    <property type="match status" value="1"/>
</dbReference>
<sequence>MSTVQMAASTGRPAVQPLHVDGRTHRGRSRFSSSRTRLALHVLIVVIVTAQVLVWNATDAPYTLAMAARWRDLFVQRMVLLPPTHAQRWPLATTNDAADVMRAFVGTYYALGRTSVDMFTFVHDESRNGTRPVYLDVDGGQCALQRQAIHEHDWGLLADADALRTCLQTAEDVSMEATFRGFEMTFARFCLRWTLMLTMSFQGNGASQATIRARRSHCRRQGAHEAGDWQFLSHLTVPLVVLNVLIVALATSSTVLSAKKALTTSESRVRRLLRAVGALGDLSCATGAALTLAVDTDVLRDVASRSNIHLLIGTGAMLSWFRMVRYLGVLGGSDTTALVRILMISLPEIAKILASSIPVMVGFALAGMSLFAYSAARFATFGMAMQSIFAMANGDYVREAFDDTSLAEHRVVSRVYIVMLIAVATWVVLNMVLAQIQTAFFDEVPPQDLLSCRSRVELYRQRRERLSPVHRRWQKAATSPRRFEMQTVQAQAAKAEVLLGAVRSTAMTMCADWASAYLPTLRRPGHDMRAWPCTEPACDFCNGVRRMQLEIKRFMSQARRVFHSGRARPHDIVPAGVLSTRSRAP</sequence>
<name>A0A3P3YIC2_PLABS</name>
<evidence type="ECO:0000256" key="2">
    <source>
        <dbReference type="ARBA" id="ARBA00022692"/>
    </source>
</evidence>
<dbReference type="InterPro" id="IPR005821">
    <property type="entry name" value="Ion_trans_dom"/>
</dbReference>
<dbReference type="Pfam" id="PF00520">
    <property type="entry name" value="Ion_trans"/>
    <property type="match status" value="1"/>
</dbReference>
<feature type="transmembrane region" description="Helical" evidence="6">
    <location>
        <begin position="349"/>
        <end position="372"/>
    </location>
</feature>
<organism evidence="8 9">
    <name type="scientific">Plasmodiophora brassicae</name>
    <name type="common">Clubroot disease agent</name>
    <dbReference type="NCBI Taxonomy" id="37360"/>
    <lineage>
        <taxon>Eukaryota</taxon>
        <taxon>Sar</taxon>
        <taxon>Rhizaria</taxon>
        <taxon>Endomyxa</taxon>
        <taxon>Phytomyxea</taxon>
        <taxon>Plasmodiophorida</taxon>
        <taxon>Plasmodiophoridae</taxon>
        <taxon>Plasmodiophora</taxon>
    </lineage>
</organism>
<evidence type="ECO:0000256" key="5">
    <source>
        <dbReference type="SAM" id="MobiDB-lite"/>
    </source>
</evidence>
<feature type="domain" description="Ion transport" evidence="7">
    <location>
        <begin position="310"/>
        <end position="441"/>
    </location>
</feature>
<accession>A0A3P3YIC2</accession>
<gene>
    <name evidence="8" type="ORF">PLBR_LOCUS7168</name>
</gene>
<feature type="transmembrane region" description="Helical" evidence="6">
    <location>
        <begin position="231"/>
        <end position="251"/>
    </location>
</feature>
<evidence type="ECO:0000313" key="9">
    <source>
        <dbReference type="Proteomes" id="UP000290189"/>
    </source>
</evidence>
<dbReference type="PANTHER" id="PTHR12127:SF7">
    <property type="entry name" value="SD02261P"/>
    <property type="match status" value="1"/>
</dbReference>
<keyword evidence="4 6" id="KW-0472">Membrane</keyword>
<dbReference type="GO" id="GO:0072345">
    <property type="term" value="F:NAADP-sensitive calcium-release channel activity"/>
    <property type="evidence" value="ECO:0007669"/>
    <property type="project" value="TreeGrafter"/>
</dbReference>
<keyword evidence="3 6" id="KW-1133">Transmembrane helix</keyword>
<dbReference type="EMBL" id="OVEO01000013">
    <property type="protein sequence ID" value="SPQ99953.1"/>
    <property type="molecule type" value="Genomic_DNA"/>
</dbReference>
<feature type="transmembrane region" description="Helical" evidence="6">
    <location>
        <begin position="306"/>
        <end position="328"/>
    </location>
</feature>
<dbReference type="Proteomes" id="UP000290189">
    <property type="component" value="Unassembled WGS sequence"/>
</dbReference>
<feature type="transmembrane region" description="Helical" evidence="6">
    <location>
        <begin position="272"/>
        <end position="294"/>
    </location>
</feature>
<evidence type="ECO:0000259" key="7">
    <source>
        <dbReference type="Pfam" id="PF00520"/>
    </source>
</evidence>
<feature type="region of interest" description="Disordered" evidence="5">
    <location>
        <begin position="1"/>
        <end position="29"/>
    </location>
</feature>
<dbReference type="GO" id="GO:0016020">
    <property type="term" value="C:membrane"/>
    <property type="evidence" value="ECO:0007669"/>
    <property type="project" value="UniProtKB-SubCell"/>
</dbReference>
<keyword evidence="8" id="KW-0496">Mitochondrion</keyword>
<dbReference type="AlphaFoldDB" id="A0A3P3YIC2"/>
<keyword evidence="2 6" id="KW-0812">Transmembrane</keyword>
<evidence type="ECO:0000313" key="8">
    <source>
        <dbReference type="EMBL" id="SPQ99953.1"/>
    </source>
</evidence>
<evidence type="ECO:0000256" key="4">
    <source>
        <dbReference type="ARBA" id="ARBA00023136"/>
    </source>
</evidence>
<feature type="transmembrane region" description="Helical" evidence="6">
    <location>
        <begin position="38"/>
        <end position="57"/>
    </location>
</feature>
<evidence type="ECO:0000256" key="6">
    <source>
        <dbReference type="SAM" id="Phobius"/>
    </source>
</evidence>
<feature type="transmembrane region" description="Helical" evidence="6">
    <location>
        <begin position="415"/>
        <end position="436"/>
    </location>
</feature>